<dbReference type="HAMAP" id="MF_00298">
    <property type="entry name" value="Nudix_RppH"/>
    <property type="match status" value="1"/>
</dbReference>
<dbReference type="PRINTS" id="PR00502">
    <property type="entry name" value="NUDIXFAMILY"/>
</dbReference>
<dbReference type="InterPro" id="IPR020084">
    <property type="entry name" value="NUDIX_hydrolase_CS"/>
</dbReference>
<dbReference type="GO" id="GO:0034432">
    <property type="term" value="F:bis(5'-adenosyl)-pentaphosphatase activity"/>
    <property type="evidence" value="ECO:0007669"/>
    <property type="project" value="TreeGrafter"/>
</dbReference>
<dbReference type="PROSITE" id="PS51462">
    <property type="entry name" value="NUDIX"/>
    <property type="match status" value="1"/>
</dbReference>
<reference evidence="9" key="1">
    <citation type="submission" date="2023-02" db="EMBL/GenBank/DDBJ databases">
        <title>Genome of toxic invasive species Heracleum sosnowskyi carries increased number of genes despite the absence of recent whole-genome duplications.</title>
        <authorList>
            <person name="Schelkunov M."/>
            <person name="Shtratnikova V."/>
            <person name="Makarenko M."/>
            <person name="Klepikova A."/>
            <person name="Omelchenko D."/>
            <person name="Novikova G."/>
            <person name="Obukhova E."/>
            <person name="Bogdanov V."/>
            <person name="Penin A."/>
            <person name="Logacheva M."/>
        </authorList>
    </citation>
    <scope>NUCLEOTIDE SEQUENCE</scope>
    <source>
        <strain evidence="9">Hsosn_3</strain>
        <tissue evidence="9">Leaf</tissue>
    </source>
</reference>
<dbReference type="GO" id="GO:0046872">
    <property type="term" value="F:metal ion binding"/>
    <property type="evidence" value="ECO:0007669"/>
    <property type="project" value="UniProtKB-KW"/>
</dbReference>
<dbReference type="GO" id="GO:0009507">
    <property type="term" value="C:chloroplast"/>
    <property type="evidence" value="ECO:0007669"/>
    <property type="project" value="TreeGrafter"/>
</dbReference>
<dbReference type="FunFam" id="3.90.79.10:FF:000032">
    <property type="entry name" value="Nudix hydrolase 25"/>
    <property type="match status" value="1"/>
</dbReference>
<comment type="similarity">
    <text evidence="2 7">Belongs to the Nudix hydrolase family.</text>
</comment>
<evidence type="ECO:0000256" key="3">
    <source>
        <dbReference type="ARBA" id="ARBA00022723"/>
    </source>
</evidence>
<evidence type="ECO:0000256" key="7">
    <source>
        <dbReference type="RuleBase" id="RU003476"/>
    </source>
</evidence>
<accession>A0AAD8HZ95</accession>
<dbReference type="PANTHER" id="PTHR11839:SF30">
    <property type="entry name" value="NUDIX HYDROLASE 25"/>
    <property type="match status" value="1"/>
</dbReference>
<dbReference type="InterPro" id="IPR000086">
    <property type="entry name" value="NUDIX_hydrolase_dom"/>
</dbReference>
<comment type="cofactor">
    <cofactor evidence="1">
        <name>Mn(2+)</name>
        <dbReference type="ChEBI" id="CHEBI:29035"/>
    </cofactor>
</comment>
<dbReference type="CDD" id="cd03671">
    <property type="entry name" value="NUDIX_Ap4A_hydrolase_plant_like"/>
    <property type="match status" value="1"/>
</dbReference>
<dbReference type="NCBIfam" id="NF001938">
    <property type="entry name" value="PRK00714.1-5"/>
    <property type="match status" value="1"/>
</dbReference>
<evidence type="ECO:0000256" key="4">
    <source>
        <dbReference type="ARBA" id="ARBA00022801"/>
    </source>
</evidence>
<keyword evidence="10" id="KW-1185">Reference proteome</keyword>
<dbReference type="AlphaFoldDB" id="A0AAD8HZ95"/>
<dbReference type="InterPro" id="IPR022927">
    <property type="entry name" value="RppH"/>
</dbReference>
<comment type="caution">
    <text evidence="9">The sequence shown here is derived from an EMBL/GenBank/DDBJ whole genome shotgun (WGS) entry which is preliminary data.</text>
</comment>
<dbReference type="SUPFAM" id="SSF55811">
    <property type="entry name" value="Nudix"/>
    <property type="match status" value="1"/>
</dbReference>
<keyword evidence="5" id="KW-0460">Magnesium</keyword>
<reference evidence="9" key="2">
    <citation type="submission" date="2023-05" db="EMBL/GenBank/DDBJ databases">
        <authorList>
            <person name="Schelkunov M.I."/>
        </authorList>
    </citation>
    <scope>NUCLEOTIDE SEQUENCE</scope>
    <source>
        <strain evidence="9">Hsosn_3</strain>
        <tissue evidence="9">Leaf</tissue>
    </source>
</reference>
<keyword evidence="3" id="KW-0479">Metal-binding</keyword>
<evidence type="ECO:0000256" key="5">
    <source>
        <dbReference type="ARBA" id="ARBA00022842"/>
    </source>
</evidence>
<protein>
    <submittedName>
        <fullName evidence="9">Mutator</fullName>
    </submittedName>
</protein>
<evidence type="ECO:0000256" key="1">
    <source>
        <dbReference type="ARBA" id="ARBA00001936"/>
    </source>
</evidence>
<evidence type="ECO:0000313" key="9">
    <source>
        <dbReference type="EMBL" id="KAK1374650.1"/>
    </source>
</evidence>
<dbReference type="InterPro" id="IPR015797">
    <property type="entry name" value="NUDIX_hydrolase-like_dom_sf"/>
</dbReference>
<sequence length="214" mass="24040">MAYASENILFRAPFTEILQNGGVQDKDSTEEPHLKSTRASMENLPSGYRPNVGVCVINSDNQVFVASRLNVPGAWQMPQGGIEDGEEPISAAIRELREETGIVSAEVIAEVPNWLTYDFPPAVKAKVNRLWGGGEWHGQAQKWFLMRFTKDEGEINLANGEVDPEFAEWKWANPEDVIGQAVDYKRPTYEEVMRTFRSYLSVNGTPAKCQSTKW</sequence>
<evidence type="ECO:0000256" key="2">
    <source>
        <dbReference type="ARBA" id="ARBA00005582"/>
    </source>
</evidence>
<dbReference type="InterPro" id="IPR020476">
    <property type="entry name" value="Nudix_hydrolase"/>
</dbReference>
<dbReference type="PROSITE" id="PS00893">
    <property type="entry name" value="NUDIX_BOX"/>
    <property type="match status" value="1"/>
</dbReference>
<dbReference type="Proteomes" id="UP001237642">
    <property type="component" value="Unassembled WGS sequence"/>
</dbReference>
<evidence type="ECO:0000259" key="8">
    <source>
        <dbReference type="PROSITE" id="PS51462"/>
    </source>
</evidence>
<keyword evidence="6" id="KW-0464">Manganese</keyword>
<dbReference type="Pfam" id="PF00293">
    <property type="entry name" value="NUDIX"/>
    <property type="match status" value="1"/>
</dbReference>
<feature type="domain" description="Nudix hydrolase" evidence="8">
    <location>
        <begin position="47"/>
        <end position="194"/>
    </location>
</feature>
<gene>
    <name evidence="9" type="ORF">POM88_030843</name>
</gene>
<keyword evidence="4 7" id="KW-0378">Hydrolase</keyword>
<dbReference type="GO" id="GO:0019693">
    <property type="term" value="P:ribose phosphate metabolic process"/>
    <property type="evidence" value="ECO:0007669"/>
    <property type="project" value="TreeGrafter"/>
</dbReference>
<dbReference type="NCBIfam" id="NF001936">
    <property type="entry name" value="PRK00714.1-3"/>
    <property type="match status" value="1"/>
</dbReference>
<evidence type="ECO:0000256" key="6">
    <source>
        <dbReference type="ARBA" id="ARBA00023211"/>
    </source>
</evidence>
<dbReference type="GO" id="GO:0008893">
    <property type="term" value="F:guanosine-3',5'-bis(diphosphate) 3'-diphosphatase activity"/>
    <property type="evidence" value="ECO:0007669"/>
    <property type="project" value="TreeGrafter"/>
</dbReference>
<proteinExistence type="inferred from homology"/>
<name>A0AAD8HZ95_9APIA</name>
<dbReference type="Gene3D" id="3.90.79.10">
    <property type="entry name" value="Nucleoside Triphosphate Pyrophosphohydrolase"/>
    <property type="match status" value="1"/>
</dbReference>
<organism evidence="9 10">
    <name type="scientific">Heracleum sosnowskyi</name>
    <dbReference type="NCBI Taxonomy" id="360622"/>
    <lineage>
        <taxon>Eukaryota</taxon>
        <taxon>Viridiplantae</taxon>
        <taxon>Streptophyta</taxon>
        <taxon>Embryophyta</taxon>
        <taxon>Tracheophyta</taxon>
        <taxon>Spermatophyta</taxon>
        <taxon>Magnoliopsida</taxon>
        <taxon>eudicotyledons</taxon>
        <taxon>Gunneridae</taxon>
        <taxon>Pentapetalae</taxon>
        <taxon>asterids</taxon>
        <taxon>campanulids</taxon>
        <taxon>Apiales</taxon>
        <taxon>Apiaceae</taxon>
        <taxon>Apioideae</taxon>
        <taxon>apioid superclade</taxon>
        <taxon>Tordylieae</taxon>
        <taxon>Tordyliinae</taxon>
        <taxon>Heracleum</taxon>
    </lineage>
</organism>
<dbReference type="PANTHER" id="PTHR11839">
    <property type="entry name" value="UDP/ADP-SUGAR PYROPHOSPHATASE"/>
    <property type="match status" value="1"/>
</dbReference>
<dbReference type="GO" id="GO:0006753">
    <property type="term" value="P:nucleoside phosphate metabolic process"/>
    <property type="evidence" value="ECO:0007669"/>
    <property type="project" value="TreeGrafter"/>
</dbReference>
<dbReference type="EMBL" id="JAUIZM010000007">
    <property type="protein sequence ID" value="KAK1374650.1"/>
    <property type="molecule type" value="Genomic_DNA"/>
</dbReference>
<evidence type="ECO:0000313" key="10">
    <source>
        <dbReference type="Proteomes" id="UP001237642"/>
    </source>
</evidence>